<sequence length="96" mass="10834">MDHWKIWCSRTPWCLSVGGARAKSLCFESLSRGGPVEVQQEFSHSGSLFGNILIDLPLLDMSSDVAFAGMDHWKFWCPRTPWCLSIGGARVKSLWF</sequence>
<proteinExistence type="predicted"/>
<dbReference type="Proteomes" id="UP001458880">
    <property type="component" value="Unassembled WGS sequence"/>
</dbReference>
<dbReference type="AlphaFoldDB" id="A0AAW1N9L3"/>
<name>A0AAW1N9L3_POPJA</name>
<organism evidence="1 2">
    <name type="scientific">Popillia japonica</name>
    <name type="common">Japanese beetle</name>
    <dbReference type="NCBI Taxonomy" id="7064"/>
    <lineage>
        <taxon>Eukaryota</taxon>
        <taxon>Metazoa</taxon>
        <taxon>Ecdysozoa</taxon>
        <taxon>Arthropoda</taxon>
        <taxon>Hexapoda</taxon>
        <taxon>Insecta</taxon>
        <taxon>Pterygota</taxon>
        <taxon>Neoptera</taxon>
        <taxon>Endopterygota</taxon>
        <taxon>Coleoptera</taxon>
        <taxon>Polyphaga</taxon>
        <taxon>Scarabaeiformia</taxon>
        <taxon>Scarabaeidae</taxon>
        <taxon>Rutelinae</taxon>
        <taxon>Popillia</taxon>
    </lineage>
</organism>
<accession>A0AAW1N9L3</accession>
<evidence type="ECO:0000313" key="2">
    <source>
        <dbReference type="Proteomes" id="UP001458880"/>
    </source>
</evidence>
<protein>
    <submittedName>
        <fullName evidence="1">Uncharacterized protein</fullName>
    </submittedName>
</protein>
<reference evidence="1 2" key="1">
    <citation type="journal article" date="2024" name="BMC Genomics">
        <title>De novo assembly and annotation of Popillia japonica's genome with initial clues to its potential as an invasive pest.</title>
        <authorList>
            <person name="Cucini C."/>
            <person name="Boschi S."/>
            <person name="Funari R."/>
            <person name="Cardaioli E."/>
            <person name="Iannotti N."/>
            <person name="Marturano G."/>
            <person name="Paoli F."/>
            <person name="Bruttini M."/>
            <person name="Carapelli A."/>
            <person name="Frati F."/>
            <person name="Nardi F."/>
        </authorList>
    </citation>
    <scope>NUCLEOTIDE SEQUENCE [LARGE SCALE GENOMIC DNA]</scope>
    <source>
        <strain evidence="1">DMR45628</strain>
    </source>
</reference>
<keyword evidence="2" id="KW-1185">Reference proteome</keyword>
<comment type="caution">
    <text evidence="1">The sequence shown here is derived from an EMBL/GenBank/DDBJ whole genome shotgun (WGS) entry which is preliminary data.</text>
</comment>
<evidence type="ECO:0000313" key="1">
    <source>
        <dbReference type="EMBL" id="KAK9754763.1"/>
    </source>
</evidence>
<gene>
    <name evidence="1" type="ORF">QE152_g966</name>
</gene>
<dbReference type="EMBL" id="JASPKY010000005">
    <property type="protein sequence ID" value="KAK9754763.1"/>
    <property type="molecule type" value="Genomic_DNA"/>
</dbReference>